<dbReference type="PROSITE" id="PS50914">
    <property type="entry name" value="BON"/>
    <property type="match status" value="1"/>
</dbReference>
<comment type="caution">
    <text evidence="11">The sequence shown here is derived from an EMBL/GenBank/DDBJ whole genome shotgun (WGS) entry which is preliminary data.</text>
</comment>
<dbReference type="Gene3D" id="3.30.70.100">
    <property type="match status" value="1"/>
</dbReference>
<dbReference type="EMBL" id="SJPG01000001">
    <property type="protein sequence ID" value="TWT63244.1"/>
    <property type="molecule type" value="Genomic_DNA"/>
</dbReference>
<evidence type="ECO:0000256" key="1">
    <source>
        <dbReference type="ARBA" id="ARBA00004651"/>
    </source>
</evidence>
<feature type="region of interest" description="Disordered" evidence="7">
    <location>
        <begin position="408"/>
        <end position="462"/>
    </location>
</feature>
<reference evidence="11 12" key="1">
    <citation type="submission" date="2019-02" db="EMBL/GenBank/DDBJ databases">
        <title>Deep-cultivation of Planctomycetes and their phenomic and genomic characterization uncovers novel biology.</title>
        <authorList>
            <person name="Wiegand S."/>
            <person name="Jogler M."/>
            <person name="Boedeker C."/>
            <person name="Pinto D."/>
            <person name="Vollmers J."/>
            <person name="Rivas-Marin E."/>
            <person name="Kohn T."/>
            <person name="Peeters S.H."/>
            <person name="Heuer A."/>
            <person name="Rast P."/>
            <person name="Oberbeckmann S."/>
            <person name="Bunk B."/>
            <person name="Jeske O."/>
            <person name="Meyerdierks A."/>
            <person name="Storesund J.E."/>
            <person name="Kallscheuer N."/>
            <person name="Luecker S."/>
            <person name="Lage O.M."/>
            <person name="Pohl T."/>
            <person name="Merkel B.J."/>
            <person name="Hornburger P."/>
            <person name="Mueller R.-W."/>
            <person name="Bruemmer F."/>
            <person name="Labrenz M."/>
            <person name="Spormann A.M."/>
            <person name="Op Den Camp H."/>
            <person name="Overmann J."/>
            <person name="Amann R."/>
            <person name="Jetten M.S.M."/>
            <person name="Mascher T."/>
            <person name="Medema M.H."/>
            <person name="Devos D.P."/>
            <person name="Kaster A.-K."/>
            <person name="Ovreas L."/>
            <person name="Rohde M."/>
            <person name="Galperin M.Y."/>
            <person name="Jogler C."/>
        </authorList>
    </citation>
    <scope>NUCLEOTIDE SEQUENCE [LARGE SCALE GENOMIC DNA]</scope>
    <source>
        <strain evidence="11 12">Pan54</strain>
    </source>
</reference>
<evidence type="ECO:0000259" key="10">
    <source>
        <dbReference type="PROSITE" id="PS50914"/>
    </source>
</evidence>
<dbReference type="InterPro" id="IPR006685">
    <property type="entry name" value="MscS_channel_2nd"/>
</dbReference>
<comment type="similarity">
    <text evidence="2">Belongs to the MscS (TC 1.A.23) family.</text>
</comment>
<dbReference type="Pfam" id="PF21082">
    <property type="entry name" value="MS_channel_3rd"/>
    <property type="match status" value="1"/>
</dbReference>
<accession>A0A5C5XK62</accession>
<feature type="compositionally biased region" description="Polar residues" evidence="7">
    <location>
        <begin position="443"/>
        <end position="462"/>
    </location>
</feature>
<dbReference type="Pfam" id="PF00924">
    <property type="entry name" value="MS_channel_2nd"/>
    <property type="match status" value="1"/>
</dbReference>
<evidence type="ECO:0000256" key="5">
    <source>
        <dbReference type="ARBA" id="ARBA00022989"/>
    </source>
</evidence>
<dbReference type="Pfam" id="PF04972">
    <property type="entry name" value="BON"/>
    <property type="match status" value="1"/>
</dbReference>
<dbReference type="PANTHER" id="PTHR30221:SF1">
    <property type="entry name" value="SMALL-CONDUCTANCE MECHANOSENSITIVE CHANNEL"/>
    <property type="match status" value="1"/>
</dbReference>
<dbReference type="Gene3D" id="3.30.1340.30">
    <property type="match status" value="1"/>
</dbReference>
<sequence precursor="true">MMKSVWLAILCGFLVSSDVVNAQNPPNEVDTAEATDKVAPAIPDKVDVEPLAQDPEISTRLLRILQATQWFEQPDVKVDQGVVFLSGQTRSESHREWAGQLAGNTQDVVAVVNRIQLIERSMWDLSPAWEELRDLGKTTVQSSPLIAVNLLLIIVTWFVTSWSSHAASYLLQWRMKSSLLRDVTARAIAVPVFLLGLYLVLKVSGLSRLAMTVLGGTGILGLVMGFAFRDIAENFLASILISMQHPFASGDLIEVAGYTGYVQSVNTRSTLLMTLEGNHVQIPNATIYKQTITNFTANPSARFDFTIGIGYDDSIELAQSVAMSVLSKHPAIVQELDKLVLVENLGASTVNLRIYFWIDIAKYSSLKVNSAIIRLVKQAFDEAGISMPDEAREVVFPNGVPVHMISSQHFKESEASNKKPSGKSPDSQSNAAEGDLSSESKEINQQAQKSRSPESGQNLLDQ</sequence>
<evidence type="ECO:0000313" key="12">
    <source>
        <dbReference type="Proteomes" id="UP000316095"/>
    </source>
</evidence>
<dbReference type="InterPro" id="IPR011066">
    <property type="entry name" value="MscS_channel_C_sf"/>
</dbReference>
<dbReference type="GO" id="GO:0005886">
    <property type="term" value="C:plasma membrane"/>
    <property type="evidence" value="ECO:0007669"/>
    <property type="project" value="UniProtKB-SubCell"/>
</dbReference>
<dbReference type="InterPro" id="IPR010920">
    <property type="entry name" value="LSM_dom_sf"/>
</dbReference>
<dbReference type="Proteomes" id="UP000316095">
    <property type="component" value="Unassembled WGS sequence"/>
</dbReference>
<comment type="subcellular location">
    <subcellularLocation>
        <location evidence="1">Cell membrane</location>
        <topology evidence="1">Multi-pass membrane protein</topology>
    </subcellularLocation>
</comment>
<evidence type="ECO:0000256" key="7">
    <source>
        <dbReference type="SAM" id="MobiDB-lite"/>
    </source>
</evidence>
<feature type="transmembrane region" description="Helical" evidence="8">
    <location>
        <begin position="207"/>
        <end position="228"/>
    </location>
</feature>
<keyword evidence="4 8" id="KW-0812">Transmembrane</keyword>
<keyword evidence="9" id="KW-0732">Signal</keyword>
<dbReference type="GO" id="GO:0008381">
    <property type="term" value="F:mechanosensitive monoatomic ion channel activity"/>
    <property type="evidence" value="ECO:0007669"/>
    <property type="project" value="InterPro"/>
</dbReference>
<feature type="chain" id="PRO_5022885494" evidence="9">
    <location>
        <begin position="23"/>
        <end position="462"/>
    </location>
</feature>
<evidence type="ECO:0000313" key="11">
    <source>
        <dbReference type="EMBL" id="TWT63244.1"/>
    </source>
</evidence>
<proteinExistence type="inferred from homology"/>
<dbReference type="PANTHER" id="PTHR30221">
    <property type="entry name" value="SMALL-CONDUCTANCE MECHANOSENSITIVE CHANNEL"/>
    <property type="match status" value="1"/>
</dbReference>
<dbReference type="Gene3D" id="2.30.30.60">
    <property type="match status" value="1"/>
</dbReference>
<evidence type="ECO:0000256" key="9">
    <source>
        <dbReference type="SAM" id="SignalP"/>
    </source>
</evidence>
<protein>
    <submittedName>
        <fullName evidence="11">Small-conductance mechanosensitive channel</fullName>
    </submittedName>
</protein>
<feature type="signal peptide" evidence="9">
    <location>
        <begin position="1"/>
        <end position="22"/>
    </location>
</feature>
<name>A0A5C5XK62_9PLAN</name>
<keyword evidence="3" id="KW-1003">Cell membrane</keyword>
<dbReference type="InterPro" id="IPR049278">
    <property type="entry name" value="MS_channel_C"/>
</dbReference>
<feature type="domain" description="BON" evidence="10">
    <location>
        <begin position="53"/>
        <end position="119"/>
    </location>
</feature>
<dbReference type="InterPro" id="IPR007055">
    <property type="entry name" value="BON_dom"/>
</dbReference>
<evidence type="ECO:0000256" key="8">
    <source>
        <dbReference type="SAM" id="Phobius"/>
    </source>
</evidence>
<dbReference type="RefSeq" id="WP_146505017.1">
    <property type="nucleotide sequence ID" value="NZ_SJPG01000001.1"/>
</dbReference>
<feature type="transmembrane region" description="Helical" evidence="8">
    <location>
        <begin position="146"/>
        <end position="171"/>
    </location>
</feature>
<keyword evidence="12" id="KW-1185">Reference proteome</keyword>
<evidence type="ECO:0000256" key="3">
    <source>
        <dbReference type="ARBA" id="ARBA00022475"/>
    </source>
</evidence>
<evidence type="ECO:0000256" key="6">
    <source>
        <dbReference type="ARBA" id="ARBA00023136"/>
    </source>
</evidence>
<keyword evidence="5 8" id="KW-1133">Transmembrane helix</keyword>
<dbReference type="InterPro" id="IPR045275">
    <property type="entry name" value="MscS_archaea/bacteria_type"/>
</dbReference>
<dbReference type="InterPro" id="IPR023408">
    <property type="entry name" value="MscS_beta-dom_sf"/>
</dbReference>
<dbReference type="Gene3D" id="1.10.287.1260">
    <property type="match status" value="1"/>
</dbReference>
<gene>
    <name evidence="11" type="primary">mscS_1</name>
    <name evidence="11" type="ORF">Pan54_39970</name>
</gene>
<dbReference type="OrthoDB" id="9793781at2"/>
<evidence type="ECO:0000256" key="4">
    <source>
        <dbReference type="ARBA" id="ARBA00022692"/>
    </source>
</evidence>
<dbReference type="SUPFAM" id="SSF50182">
    <property type="entry name" value="Sm-like ribonucleoproteins"/>
    <property type="match status" value="1"/>
</dbReference>
<dbReference type="AlphaFoldDB" id="A0A5C5XK62"/>
<keyword evidence="6 8" id="KW-0472">Membrane</keyword>
<organism evidence="11 12">
    <name type="scientific">Rubinisphaera italica</name>
    <dbReference type="NCBI Taxonomy" id="2527969"/>
    <lineage>
        <taxon>Bacteria</taxon>
        <taxon>Pseudomonadati</taxon>
        <taxon>Planctomycetota</taxon>
        <taxon>Planctomycetia</taxon>
        <taxon>Planctomycetales</taxon>
        <taxon>Planctomycetaceae</taxon>
        <taxon>Rubinisphaera</taxon>
    </lineage>
</organism>
<feature type="transmembrane region" description="Helical" evidence="8">
    <location>
        <begin position="183"/>
        <end position="201"/>
    </location>
</feature>
<evidence type="ECO:0000256" key="2">
    <source>
        <dbReference type="ARBA" id="ARBA00008017"/>
    </source>
</evidence>
<dbReference type="SUPFAM" id="SSF82689">
    <property type="entry name" value="Mechanosensitive channel protein MscS (YggB), C-terminal domain"/>
    <property type="match status" value="1"/>
</dbReference>